<dbReference type="AlphaFoldDB" id="A0A073IX26"/>
<reference evidence="1 2" key="1">
    <citation type="submission" date="2014-01" db="EMBL/GenBank/DDBJ databases">
        <title>Sulfitobacter sp. H3 (MCCC 1A00686) Genome Sequencing.</title>
        <authorList>
            <person name="Lai Q."/>
            <person name="Hong Z."/>
        </authorList>
    </citation>
    <scope>NUCLEOTIDE SEQUENCE [LARGE SCALE GENOMIC DNA]</scope>
    <source>
        <strain evidence="1 2">H3</strain>
    </source>
</reference>
<comment type="caution">
    <text evidence="1">The sequence shown here is derived from an EMBL/GenBank/DDBJ whole genome shotgun (WGS) entry which is preliminary data.</text>
</comment>
<proteinExistence type="predicted"/>
<gene>
    <name evidence="1" type="ORF">SUH3_11580</name>
</gene>
<sequence length="262" mass="29055">MPVTLTPIRQKDCWSGSTWTIEDEDQLAELLARVAIGQSRTVERILRATGDLPARYPKGGFEGARKLLTVGTGDKTYHRDGWVFQVIAWIAAHRFDDEALIRAPQMIKADKGLDGLIIEFDSDGIAHVVICEEKATKNPRNQVKSKVWPEFEQFETGGRDNELIASVTSLLEVSRDPDPDGTVADILWNEKRAYRVAVTVGGKYASAKGRKGLFEGYEKSVLGDVARRRAETLVLEDVRDWIDCVAEKALVKIDSAEAAANV</sequence>
<evidence type="ECO:0000313" key="1">
    <source>
        <dbReference type="EMBL" id="KEJ94001.1"/>
    </source>
</evidence>
<organism evidence="1 2">
    <name type="scientific">Pseudosulfitobacter pseudonitzschiae</name>
    <dbReference type="NCBI Taxonomy" id="1402135"/>
    <lineage>
        <taxon>Bacteria</taxon>
        <taxon>Pseudomonadati</taxon>
        <taxon>Pseudomonadota</taxon>
        <taxon>Alphaproteobacteria</taxon>
        <taxon>Rhodobacterales</taxon>
        <taxon>Roseobacteraceae</taxon>
        <taxon>Pseudosulfitobacter</taxon>
    </lineage>
</organism>
<protein>
    <submittedName>
        <fullName evidence="1">Uncharacterized protein</fullName>
    </submittedName>
</protein>
<evidence type="ECO:0000313" key="2">
    <source>
        <dbReference type="Proteomes" id="UP000027746"/>
    </source>
</evidence>
<name>A0A073IX26_9RHOB</name>
<dbReference type="OrthoDB" id="5117958at2"/>
<dbReference type="EMBL" id="JAMD01000020">
    <property type="protein sequence ID" value="KEJ94001.1"/>
    <property type="molecule type" value="Genomic_DNA"/>
</dbReference>
<accession>A0A073IX26</accession>
<dbReference type="Proteomes" id="UP000027746">
    <property type="component" value="Unassembled WGS sequence"/>
</dbReference>
<keyword evidence="2" id="KW-1185">Reference proteome</keyword>